<evidence type="ECO:0000256" key="1">
    <source>
        <dbReference type="ARBA" id="ARBA00022490"/>
    </source>
</evidence>
<dbReference type="InterPro" id="IPR007040">
    <property type="entry name" value="Ribosome_modulation_factor"/>
</dbReference>
<reference evidence="3" key="1">
    <citation type="submission" date="2022-06" db="EMBL/GenBank/DDBJ databases">
        <title>Alkalimarinus sp. nov., isolated from gut of a Alitta virens.</title>
        <authorList>
            <person name="Yang A.I."/>
            <person name="Shin N.-R."/>
        </authorList>
    </citation>
    <scope>NUCLEOTIDE SEQUENCE</scope>
    <source>
        <strain evidence="3">A2M4</strain>
    </source>
</reference>
<keyword evidence="1" id="KW-0963">Cytoplasm</keyword>
<dbReference type="RefSeq" id="WP_265048006.1">
    <property type="nucleotide sequence ID" value="NZ_CP100390.1"/>
</dbReference>
<protein>
    <recommendedName>
        <fullName evidence="5">Ribosome modulation factor</fullName>
    </recommendedName>
</protein>
<dbReference type="InterPro" id="IPR023200">
    <property type="entry name" value="RMF_sf"/>
</dbReference>
<keyword evidence="4" id="KW-1185">Reference proteome</keyword>
<organism evidence="3 4">
    <name type="scientific">Alkalimarinus alittae</name>
    <dbReference type="NCBI Taxonomy" id="2961619"/>
    <lineage>
        <taxon>Bacteria</taxon>
        <taxon>Pseudomonadati</taxon>
        <taxon>Pseudomonadota</taxon>
        <taxon>Gammaproteobacteria</taxon>
        <taxon>Alteromonadales</taxon>
        <taxon>Alteromonadaceae</taxon>
        <taxon>Alkalimarinus</taxon>
    </lineage>
</organism>
<dbReference type="Gene3D" id="1.10.10.620">
    <property type="entry name" value="ribosome modulation factor like domain"/>
    <property type="match status" value="1"/>
</dbReference>
<dbReference type="NCBIfam" id="NF011162">
    <property type="entry name" value="PRK14563.1"/>
    <property type="match status" value="1"/>
</dbReference>
<evidence type="ECO:0000313" key="3">
    <source>
        <dbReference type="EMBL" id="UZE96521.1"/>
    </source>
</evidence>
<dbReference type="EMBL" id="CP100390">
    <property type="protein sequence ID" value="UZE96521.1"/>
    <property type="molecule type" value="Genomic_DNA"/>
</dbReference>
<gene>
    <name evidence="3" type="ORF">NKI27_01870</name>
</gene>
<keyword evidence="2" id="KW-0810">Translation regulation</keyword>
<sequence>MAKDFSLGWDLESLNKAYQQGYMAGLMGMTRQKCPYNGEVISAAWEAGWEDGYESCELKAPVHKIA</sequence>
<evidence type="ECO:0008006" key="5">
    <source>
        <dbReference type="Google" id="ProtNLM"/>
    </source>
</evidence>
<name>A0ABY6N324_9ALTE</name>
<dbReference type="Proteomes" id="UP001163739">
    <property type="component" value="Chromosome"/>
</dbReference>
<evidence type="ECO:0000313" key="4">
    <source>
        <dbReference type="Proteomes" id="UP001163739"/>
    </source>
</evidence>
<evidence type="ECO:0000256" key="2">
    <source>
        <dbReference type="ARBA" id="ARBA00022845"/>
    </source>
</evidence>
<proteinExistence type="predicted"/>
<accession>A0ABY6N324</accession>
<dbReference type="Pfam" id="PF04957">
    <property type="entry name" value="RMF"/>
    <property type="match status" value="1"/>
</dbReference>